<evidence type="ECO:0000256" key="3">
    <source>
        <dbReference type="SAM" id="SignalP"/>
    </source>
</evidence>
<dbReference type="Pfam" id="PF00379">
    <property type="entry name" value="Chitin_bind_4"/>
    <property type="match status" value="1"/>
</dbReference>
<dbReference type="AlphaFoldDB" id="A0A9R1TJ09"/>
<keyword evidence="1" id="KW-0193">Cuticle</keyword>
<dbReference type="Proteomes" id="UP000694866">
    <property type="component" value="Unplaced"/>
</dbReference>
<dbReference type="GeneID" id="105271566"/>
<feature type="region of interest" description="Disordered" evidence="2">
    <location>
        <begin position="130"/>
        <end position="163"/>
    </location>
</feature>
<gene>
    <name evidence="5" type="primary">LOC105271566</name>
</gene>
<name>A0A9R1TJ09_9HYME</name>
<feature type="compositionally biased region" description="Basic and acidic residues" evidence="2">
    <location>
        <begin position="130"/>
        <end position="158"/>
    </location>
</feature>
<accession>A0A9R1TJ09</accession>
<protein>
    <submittedName>
        <fullName evidence="5">Uncharacterized protein isoform X1</fullName>
    </submittedName>
</protein>
<dbReference type="InterPro" id="IPR000618">
    <property type="entry name" value="Insect_cuticle"/>
</dbReference>
<dbReference type="GO" id="GO:0042302">
    <property type="term" value="F:structural constituent of cuticle"/>
    <property type="evidence" value="ECO:0007669"/>
    <property type="project" value="UniProtKB-UniRule"/>
</dbReference>
<feature type="chain" id="PRO_5040279341" evidence="3">
    <location>
        <begin position="22"/>
        <end position="232"/>
    </location>
</feature>
<dbReference type="KEGG" id="fas:105271566"/>
<sequence>MSPNELLLVSILSLLNTAIEGAKTFESGHNESMNSLPSTMTIPEENKRIIYHDIKNHLNHNTRNVIPKLPRPFPSILLKPPNIQKHDLYSIHKKIMNDNLMKSHFMKTIPSAQNKKKKYISSSSFYIRDHTPDEQLESSEKPKDGKEEAKTADSKENGRINFHIHGHRGPDTYVFGYDTGNGNNRQFRYEERHHNGTVTGHYGYYDSRGRLRKINYTSHPLAGYKSFPFAHK</sequence>
<proteinExistence type="predicted"/>
<keyword evidence="4" id="KW-1185">Reference proteome</keyword>
<dbReference type="PROSITE" id="PS51155">
    <property type="entry name" value="CHIT_BIND_RR_2"/>
    <property type="match status" value="1"/>
</dbReference>
<keyword evidence="3" id="KW-0732">Signal</keyword>
<evidence type="ECO:0000313" key="5">
    <source>
        <dbReference type="RefSeq" id="XP_011311479.1"/>
    </source>
</evidence>
<reference evidence="5" key="1">
    <citation type="submission" date="2025-08" db="UniProtKB">
        <authorList>
            <consortium name="RefSeq"/>
        </authorList>
    </citation>
    <scope>IDENTIFICATION</scope>
    <source>
        <strain evidence="5">USDA-PBARC FA_bdor</strain>
        <tissue evidence="5">Whole organism</tissue>
    </source>
</reference>
<feature type="signal peptide" evidence="3">
    <location>
        <begin position="1"/>
        <end position="21"/>
    </location>
</feature>
<evidence type="ECO:0000313" key="4">
    <source>
        <dbReference type="Proteomes" id="UP000694866"/>
    </source>
</evidence>
<dbReference type="RefSeq" id="XP_011311479.1">
    <property type="nucleotide sequence ID" value="XM_011313177.1"/>
</dbReference>
<evidence type="ECO:0000256" key="2">
    <source>
        <dbReference type="SAM" id="MobiDB-lite"/>
    </source>
</evidence>
<organism evidence="4 5">
    <name type="scientific">Fopius arisanus</name>
    <dbReference type="NCBI Taxonomy" id="64838"/>
    <lineage>
        <taxon>Eukaryota</taxon>
        <taxon>Metazoa</taxon>
        <taxon>Ecdysozoa</taxon>
        <taxon>Arthropoda</taxon>
        <taxon>Hexapoda</taxon>
        <taxon>Insecta</taxon>
        <taxon>Pterygota</taxon>
        <taxon>Neoptera</taxon>
        <taxon>Endopterygota</taxon>
        <taxon>Hymenoptera</taxon>
        <taxon>Apocrita</taxon>
        <taxon>Ichneumonoidea</taxon>
        <taxon>Braconidae</taxon>
        <taxon>Opiinae</taxon>
        <taxon>Fopius</taxon>
    </lineage>
</organism>
<evidence type="ECO:0000256" key="1">
    <source>
        <dbReference type="PROSITE-ProRule" id="PRU00497"/>
    </source>
</evidence>
<dbReference type="OrthoDB" id="6436078at2759"/>